<evidence type="ECO:0000313" key="2">
    <source>
        <dbReference type="Proteomes" id="UP000033428"/>
    </source>
</evidence>
<accession>A0A0F0CW95</accession>
<organism evidence="1 2">
    <name type="scientific">Candidatus Omnitrophus magneticus</name>
    <dbReference type="NCBI Taxonomy" id="1609969"/>
    <lineage>
        <taxon>Bacteria</taxon>
        <taxon>Pseudomonadati</taxon>
        <taxon>Candidatus Omnitrophota</taxon>
        <taxon>Candidatus Omnitrophus</taxon>
    </lineage>
</organism>
<comment type="caution">
    <text evidence="1">The sequence shown here is derived from an EMBL/GenBank/DDBJ whole genome shotgun (WGS) entry which is preliminary data.</text>
</comment>
<name>A0A0F0CW95_9BACT</name>
<proteinExistence type="predicted"/>
<dbReference type="PATRIC" id="fig|1609969.3.peg.494"/>
<dbReference type="EMBL" id="JYNY01000091">
    <property type="protein sequence ID" value="KJJ85700.1"/>
    <property type="molecule type" value="Genomic_DNA"/>
</dbReference>
<gene>
    <name evidence="1" type="ORF">OMAG_000435</name>
</gene>
<feature type="non-terminal residue" evidence="1">
    <location>
        <position position="1"/>
    </location>
</feature>
<sequence>AEVDIVIIAACGERAGEVGETLSEFPFLRA</sequence>
<keyword evidence="2" id="KW-1185">Reference proteome</keyword>
<evidence type="ECO:0000313" key="1">
    <source>
        <dbReference type="EMBL" id="KJJ85700.1"/>
    </source>
</evidence>
<dbReference type="Proteomes" id="UP000033428">
    <property type="component" value="Unassembled WGS sequence"/>
</dbReference>
<reference evidence="1 2" key="1">
    <citation type="submission" date="2015-02" db="EMBL/GenBank/DDBJ databases">
        <title>Single-cell genomics of uncultivated deep-branching MTB reveals a conserved set of magnetosome genes.</title>
        <authorList>
            <person name="Kolinko S."/>
            <person name="Richter M."/>
            <person name="Glockner F.O."/>
            <person name="Brachmann A."/>
            <person name="Schuler D."/>
        </authorList>
    </citation>
    <scope>NUCLEOTIDE SEQUENCE [LARGE SCALE GENOMIC DNA]</scope>
    <source>
        <strain evidence="1">SKK-01</strain>
    </source>
</reference>
<protein>
    <submittedName>
        <fullName evidence="1">Uncharacterized protein</fullName>
    </submittedName>
</protein>
<dbReference type="AlphaFoldDB" id="A0A0F0CW95"/>